<dbReference type="PROSITE" id="PS51257">
    <property type="entry name" value="PROKAR_LIPOPROTEIN"/>
    <property type="match status" value="1"/>
</dbReference>
<sequence length="61" mass="6526">MASFRKRLLRVHLAVILAIVACTALAGYWGLSRAVHGQLDAALLALAETEMAMLPAAPRQP</sequence>
<keyword evidence="1" id="KW-0418">Kinase</keyword>
<comment type="caution">
    <text evidence="1">The sequence shown here is derived from an EMBL/GenBank/DDBJ whole genome shotgun (WGS) entry which is preliminary data.</text>
</comment>
<dbReference type="EMBL" id="JACBYF010000052">
    <property type="protein sequence ID" value="NYS48170.1"/>
    <property type="molecule type" value="Genomic_DNA"/>
</dbReference>
<evidence type="ECO:0000313" key="2">
    <source>
        <dbReference type="Proteomes" id="UP000531840"/>
    </source>
</evidence>
<protein>
    <submittedName>
        <fullName evidence="1">Two-component sensor histidine kinase</fullName>
    </submittedName>
</protein>
<reference evidence="1 2" key="1">
    <citation type="submission" date="2020-07" db="EMBL/GenBank/DDBJ databases">
        <title>MOT database genomes.</title>
        <authorList>
            <person name="Joseph S."/>
            <person name="Aduse-Opoku J."/>
            <person name="Hashim A."/>
            <person name="Wade W."/>
            <person name="Curtis M."/>
        </authorList>
    </citation>
    <scope>NUCLEOTIDE SEQUENCE [LARGE SCALE GENOMIC DNA]</scope>
    <source>
        <strain evidence="1 2">CIP 106318</strain>
    </source>
</reference>
<gene>
    <name evidence="1" type="ORF">HZY85_08320</name>
</gene>
<dbReference type="GO" id="GO:0016301">
    <property type="term" value="F:kinase activity"/>
    <property type="evidence" value="ECO:0007669"/>
    <property type="project" value="UniProtKB-KW"/>
</dbReference>
<accession>A0ABX2T0M2</accession>
<feature type="non-terminal residue" evidence="1">
    <location>
        <position position="61"/>
    </location>
</feature>
<keyword evidence="2" id="KW-1185">Reference proteome</keyword>
<dbReference type="Proteomes" id="UP000531840">
    <property type="component" value="Unassembled WGS sequence"/>
</dbReference>
<proteinExistence type="predicted"/>
<evidence type="ECO:0000313" key="1">
    <source>
        <dbReference type="EMBL" id="NYS48170.1"/>
    </source>
</evidence>
<name>A0ABX2T0M2_9BACL</name>
<keyword evidence="1" id="KW-0808">Transferase</keyword>
<organism evidence="1 2">
    <name type="scientific">Gemelliphila palaticanis</name>
    <dbReference type="NCBI Taxonomy" id="81950"/>
    <lineage>
        <taxon>Bacteria</taxon>
        <taxon>Bacillati</taxon>
        <taxon>Bacillota</taxon>
        <taxon>Bacilli</taxon>
        <taxon>Bacillales</taxon>
        <taxon>Gemellaceae</taxon>
        <taxon>Gemelliphila</taxon>
    </lineage>
</organism>